<comment type="caution">
    <text evidence="5">Lacks conserved residue(s) required for the propagation of feature annotation.</text>
</comment>
<feature type="domain" description="Sushi" evidence="8">
    <location>
        <begin position="87"/>
        <end position="151"/>
    </location>
</feature>
<evidence type="ECO:0000256" key="7">
    <source>
        <dbReference type="SAM" id="SignalP"/>
    </source>
</evidence>
<accession>A0AAW1DPL2</accession>
<feature type="domain" description="Sushi" evidence="8">
    <location>
        <begin position="1221"/>
        <end position="1278"/>
    </location>
</feature>
<feature type="domain" description="Sushi" evidence="8">
    <location>
        <begin position="1040"/>
        <end position="1107"/>
    </location>
</feature>
<feature type="domain" description="Sushi" evidence="8">
    <location>
        <begin position="1279"/>
        <end position="1338"/>
    </location>
</feature>
<feature type="disulfide bond" evidence="5">
    <location>
        <begin position="830"/>
        <end position="857"/>
    </location>
</feature>
<evidence type="ECO:0000259" key="8">
    <source>
        <dbReference type="PROSITE" id="PS50923"/>
    </source>
</evidence>
<keyword evidence="4 5" id="KW-1015">Disulfide bond</keyword>
<proteinExistence type="predicted"/>
<feature type="region of interest" description="Disordered" evidence="6">
    <location>
        <begin position="718"/>
        <end position="738"/>
    </location>
</feature>
<feature type="domain" description="Sushi" evidence="8">
    <location>
        <begin position="280"/>
        <end position="337"/>
    </location>
</feature>
<dbReference type="InterPro" id="IPR036179">
    <property type="entry name" value="Ig-like_dom_sf"/>
</dbReference>
<keyword evidence="2 7" id="KW-0732">Signal</keyword>
<keyword evidence="3" id="KW-0677">Repeat</keyword>
<dbReference type="InterPro" id="IPR051277">
    <property type="entry name" value="SEZ6_CSMD_C4BPB_Regulators"/>
</dbReference>
<reference evidence="10 11" key="1">
    <citation type="submission" date="2022-12" db="EMBL/GenBank/DDBJ databases">
        <title>Chromosome-level genome assembly of true bugs.</title>
        <authorList>
            <person name="Ma L."/>
            <person name="Li H."/>
        </authorList>
    </citation>
    <scope>NUCLEOTIDE SEQUENCE [LARGE SCALE GENOMIC DNA]</scope>
    <source>
        <strain evidence="10">Lab_2022b</strain>
    </source>
</reference>
<feature type="domain" description="Sushi" evidence="8">
    <location>
        <begin position="464"/>
        <end position="521"/>
    </location>
</feature>
<evidence type="ECO:0000256" key="1">
    <source>
        <dbReference type="ARBA" id="ARBA00022659"/>
    </source>
</evidence>
<dbReference type="InterPro" id="IPR008197">
    <property type="entry name" value="WAP_dom"/>
</dbReference>
<dbReference type="Proteomes" id="UP001461498">
    <property type="component" value="Unassembled WGS sequence"/>
</dbReference>
<dbReference type="InterPro" id="IPR035976">
    <property type="entry name" value="Sushi/SCR/CCP_sf"/>
</dbReference>
<dbReference type="InterPro" id="IPR013783">
    <property type="entry name" value="Ig-like_fold"/>
</dbReference>
<dbReference type="FunFam" id="2.10.70.10:FF:000086">
    <property type="entry name" value="Hig-anchoring scaffold protein, isoform A"/>
    <property type="match status" value="1"/>
</dbReference>
<evidence type="ECO:0000256" key="4">
    <source>
        <dbReference type="ARBA" id="ARBA00023157"/>
    </source>
</evidence>
<feature type="domain" description="Sushi" evidence="8">
    <location>
        <begin position="153"/>
        <end position="217"/>
    </location>
</feature>
<feature type="disulfide bond" evidence="5">
    <location>
        <begin position="1249"/>
        <end position="1276"/>
    </location>
</feature>
<dbReference type="FunFam" id="2.10.70.10:FF:000014">
    <property type="entry name" value="Membrane cofactor protein"/>
    <property type="match status" value="1"/>
</dbReference>
<feature type="compositionally biased region" description="Basic and acidic residues" evidence="6">
    <location>
        <begin position="655"/>
        <end position="664"/>
    </location>
</feature>
<evidence type="ECO:0000259" key="9">
    <source>
        <dbReference type="PROSITE" id="PS51390"/>
    </source>
</evidence>
<feature type="disulfide bond" evidence="5">
    <location>
        <begin position="1428"/>
        <end position="1455"/>
    </location>
</feature>
<evidence type="ECO:0000256" key="6">
    <source>
        <dbReference type="SAM" id="MobiDB-lite"/>
    </source>
</evidence>
<evidence type="ECO:0000313" key="11">
    <source>
        <dbReference type="Proteomes" id="UP001461498"/>
    </source>
</evidence>
<dbReference type="SMART" id="SM00032">
    <property type="entry name" value="CCP"/>
    <property type="match status" value="17"/>
</dbReference>
<keyword evidence="11" id="KW-1185">Reference proteome</keyword>
<dbReference type="Pfam" id="PF00095">
    <property type="entry name" value="WAP"/>
    <property type="match status" value="1"/>
</dbReference>
<gene>
    <name evidence="10" type="ORF">O3M35_005568</name>
</gene>
<feature type="domain" description="Sushi" evidence="8">
    <location>
        <begin position="1399"/>
        <end position="1456"/>
    </location>
</feature>
<feature type="disulfide bond" evidence="5">
    <location>
        <begin position="368"/>
        <end position="395"/>
    </location>
</feature>
<feature type="domain" description="Sushi" evidence="8">
    <location>
        <begin position="1339"/>
        <end position="1398"/>
    </location>
</feature>
<evidence type="ECO:0000256" key="2">
    <source>
        <dbReference type="ARBA" id="ARBA00022729"/>
    </source>
</evidence>
<evidence type="ECO:0000313" key="10">
    <source>
        <dbReference type="EMBL" id="KAK9510882.1"/>
    </source>
</evidence>
<dbReference type="PROSITE" id="PS50923">
    <property type="entry name" value="SUSHI"/>
    <property type="match status" value="14"/>
</dbReference>
<dbReference type="SUPFAM" id="SSF48726">
    <property type="entry name" value="Immunoglobulin"/>
    <property type="match status" value="1"/>
</dbReference>
<feature type="disulfide bond" evidence="5">
    <location>
        <begin position="1309"/>
        <end position="1336"/>
    </location>
</feature>
<feature type="disulfide bond" evidence="5">
    <location>
        <begin position="986"/>
        <end position="1013"/>
    </location>
</feature>
<feature type="domain" description="Sushi" evidence="8">
    <location>
        <begin position="788"/>
        <end position="859"/>
    </location>
</feature>
<feature type="disulfide bond" evidence="5">
    <location>
        <begin position="1369"/>
        <end position="1396"/>
    </location>
</feature>
<feature type="signal peptide" evidence="7">
    <location>
        <begin position="1"/>
        <end position="20"/>
    </location>
</feature>
<feature type="region of interest" description="Disordered" evidence="6">
    <location>
        <begin position="1017"/>
        <end position="1039"/>
    </location>
</feature>
<feature type="compositionally biased region" description="Polar residues" evidence="6">
    <location>
        <begin position="622"/>
        <end position="638"/>
    </location>
</feature>
<protein>
    <submittedName>
        <fullName evidence="10">Uncharacterized protein</fullName>
    </submittedName>
</protein>
<sequence>MDKKCWWWFLFLLCFGIVISEDNEDYSAESEDDAKVYKNPRNSPSVECPRDEEHAEFIGQKCLRKCSNDEDCKSKKKKCLCDGVCGMSCIKPERECSDLQSPSLGSVKLSGVLFGDTATYTCDPGYHLVGLKVRTCRGDGEWSGAPAQCRHNVFCKEPPEMPHARHNALPQQTTFPLETVLQYQCQLGYTTNGFPKAKCLAIDKRASWFGPDISCEPKSCGPPTQPSNGYHVGDCYTFGCKVTYSCGEGYELVGKSTRVCQADGTWSPRELPACVLVTAVECPVPESPPFGTAVYTSCQYNSVVSYECKYGYTLVGNATRRCGADRKWSGSPPKCQVIDCGKPGPLYNGWIENLENGSGLGVSIIFRCREGMTLLGNTSSVCQLDGTWRYPPPLCLAPCVVPSVDQGRVILETNSTEPHIEPILVPHGKELQILCEQRYEANTSDSPVVCNNGSWSQIPRCIPARCKYLPKAPKNGMIMAPKTDHGMKARFACRDGYVLKGENTTECRYGNWSSAQPYCQEVHCPFPGYVENGKVLLVGNMGLYDYRPYVRKVSNNKQIMYECNKGYTLLGDPPGATCVGGHWSPKELPRCVPGLHPRLRWSRKKRSLALQRLRRIKRALAGQNTQVLRKPATGSSKPDSALAGQGRGGRGPSKPGERKDSGDDKDGDEDGEKGEDGTGSVSGQFNKHKGNRTKARRGGPCSAINLENYTKLEILKKGGRRSSGKLPAIDKGAGGRGSLGSGLKNASYPHGTSVRLVCSVGFASNVPNGTAKCVRAKWRPAKPKCQVAPCKIPATEEGVFTRPGGDAAVAGEIVQESGYVQHAETVDFSCRVGYNVHGPDAIRCWHGQWNVSVLPFCTPAPCMLPKIPNGQYLLGYRPGLTIGNGSSVRFQCDTEYKPSTGEPITCILGELRPMQPHCKTDPGSLYMAGGDITKAGEMGSVDYISGLRGSCGPPARIEGSLVYKKGEPLAQAERNFPDGTEVTFNCIASIMGEKVTWTIICQDGSWLGHSLNCDSQKKSGGGPGGSRFGGGNGPNSRDNTTCLFTNSEPNVATFYQDQLVTEESVEFPSGAELQFRCADIGKFAMIGSNRRRCNAGTWDGVRPACFGLNQENDYLLEKPPTILFRHDQGPIAQSNDGKLIVYPGTTLHMECLWIRRFGTPKWAVSHKFRKYPEAWNTEPNRDSQLEYRLSILHASKDDSGTFTCITPTRHTHSVEIIVKAVHCEPLPARRGLAMSTQETKMNTKVMMSCTNGNSLIGAHELTCLPSGNWSAPMPVCQSMECPELANLPDRHLRTSIISREVGGQVVFSCSPGYGLDGPQHSTCLASGEWATPFPSCVEVQCAPPTAPENGYLAGRSTTYKAGDLVQFSCNHDFMMSGQPIIACQENGRWSGPTPSCVRACSYPGTVISGSISSVKFHYKIGETVTFQCDKGLSMEGPAMLTCLPSAKWSSNIPVCN</sequence>
<feature type="compositionally biased region" description="Basic residues" evidence="6">
    <location>
        <begin position="686"/>
        <end position="697"/>
    </location>
</feature>
<dbReference type="PANTHER" id="PTHR45656">
    <property type="entry name" value="PROTEIN CBR-CLEC-78"/>
    <property type="match status" value="1"/>
</dbReference>
<feature type="domain" description="Sushi" evidence="8">
    <location>
        <begin position="522"/>
        <end position="593"/>
    </location>
</feature>
<evidence type="ECO:0000256" key="5">
    <source>
        <dbReference type="PROSITE-ProRule" id="PRU00302"/>
    </source>
</evidence>
<dbReference type="Pfam" id="PF00084">
    <property type="entry name" value="Sushi"/>
    <property type="match status" value="13"/>
</dbReference>
<feature type="compositionally biased region" description="Gly residues" evidence="6">
    <location>
        <begin position="1019"/>
        <end position="1033"/>
    </location>
</feature>
<feature type="disulfide bond" evidence="5">
    <location>
        <begin position="308"/>
        <end position="335"/>
    </location>
</feature>
<dbReference type="PROSITE" id="PS51390">
    <property type="entry name" value="WAP"/>
    <property type="match status" value="1"/>
</dbReference>
<dbReference type="GO" id="GO:0030414">
    <property type="term" value="F:peptidase inhibitor activity"/>
    <property type="evidence" value="ECO:0007669"/>
    <property type="project" value="InterPro"/>
</dbReference>
<feature type="domain" description="Sushi" evidence="8">
    <location>
        <begin position="949"/>
        <end position="1015"/>
    </location>
</feature>
<dbReference type="Gene3D" id="2.10.70.10">
    <property type="entry name" value="Complement Module, domain 1"/>
    <property type="match status" value="17"/>
</dbReference>
<organism evidence="10 11">
    <name type="scientific">Rhynocoris fuscipes</name>
    <dbReference type="NCBI Taxonomy" id="488301"/>
    <lineage>
        <taxon>Eukaryota</taxon>
        <taxon>Metazoa</taxon>
        <taxon>Ecdysozoa</taxon>
        <taxon>Arthropoda</taxon>
        <taxon>Hexapoda</taxon>
        <taxon>Insecta</taxon>
        <taxon>Pterygota</taxon>
        <taxon>Neoptera</taxon>
        <taxon>Paraneoptera</taxon>
        <taxon>Hemiptera</taxon>
        <taxon>Heteroptera</taxon>
        <taxon>Panheteroptera</taxon>
        <taxon>Cimicomorpha</taxon>
        <taxon>Reduviidae</taxon>
        <taxon>Harpactorinae</taxon>
        <taxon>Harpactorini</taxon>
        <taxon>Rhynocoris</taxon>
    </lineage>
</organism>
<name>A0AAW1DPL2_9HEMI</name>
<evidence type="ECO:0000256" key="3">
    <source>
        <dbReference type="ARBA" id="ARBA00022737"/>
    </source>
</evidence>
<feature type="disulfide bond" evidence="5">
    <location>
        <begin position="122"/>
        <end position="149"/>
    </location>
</feature>
<dbReference type="GO" id="GO:0005576">
    <property type="term" value="C:extracellular region"/>
    <property type="evidence" value="ECO:0007669"/>
    <property type="project" value="InterPro"/>
</dbReference>
<dbReference type="SUPFAM" id="SSF57535">
    <property type="entry name" value="Complement control module/SCR domain"/>
    <property type="match status" value="13"/>
</dbReference>
<feature type="chain" id="PRO_5043822266" evidence="7">
    <location>
        <begin position="21"/>
        <end position="1456"/>
    </location>
</feature>
<feature type="domain" description="Sushi" evidence="8">
    <location>
        <begin position="338"/>
        <end position="397"/>
    </location>
</feature>
<feature type="domain" description="WAP" evidence="9">
    <location>
        <begin position="40"/>
        <end position="93"/>
    </location>
</feature>
<keyword evidence="1 5" id="KW-0768">Sushi</keyword>
<dbReference type="PANTHER" id="PTHR45656:SF4">
    <property type="entry name" value="PROTEIN CBR-CLEC-78"/>
    <property type="match status" value="1"/>
</dbReference>
<feature type="region of interest" description="Disordered" evidence="6">
    <location>
        <begin position="621"/>
        <end position="702"/>
    </location>
</feature>
<dbReference type="Gene3D" id="2.60.40.10">
    <property type="entry name" value="Immunoglobulins"/>
    <property type="match status" value="1"/>
</dbReference>
<dbReference type="EMBL" id="JAPXFL010000002">
    <property type="protein sequence ID" value="KAK9510882.1"/>
    <property type="molecule type" value="Genomic_DNA"/>
</dbReference>
<feature type="domain" description="Sushi" evidence="8">
    <location>
        <begin position="218"/>
        <end position="276"/>
    </location>
</feature>
<dbReference type="InterPro" id="IPR000436">
    <property type="entry name" value="Sushi_SCR_CCP_dom"/>
</dbReference>
<dbReference type="CDD" id="cd00033">
    <property type="entry name" value="CCP"/>
    <property type="match status" value="11"/>
</dbReference>
<comment type="caution">
    <text evidence="10">The sequence shown here is derived from an EMBL/GenBank/DDBJ whole genome shotgun (WGS) entry which is preliminary data.</text>
</comment>